<proteinExistence type="inferred from homology"/>
<sequence length="411" mass="45800">MRILAIETSCDETAIAIAEFTGPKAVPRISVLSNIVSSQIAVHRKFGGVVPNLARREHEKNLTFILERAFKEARFSNFKFQITNHKQIPNSKIKKIEKILEREPELFERFKKHILPLKKPGIDAIAVTYGPGLAPALWVGVNFARALAVLWDKPLIPVNHMAGHFYSPLLQVEPRISNFQFSISKQIKNSKLQIQNVSFPTLGLLVSGGHTELVYAKKHGKWKIIGETRDDAAGEAFDKVARILGLPYPGGPAISAIAEMKLKVKNEKLKITLPRPMIATNDFDFSFSGLKTAVLYLARDLGKKRTKKLRPSIAKEFQNAVVDVLVKKTIRAAKALKVKTVLLGGGVAANHELRKRLETNLKKELPNIKYLIPDTRMAGDNALMIAIAAHFTGKKKAWNKVHADANLRLSR</sequence>
<reference evidence="10 11" key="1">
    <citation type="journal article" date="2016" name="Nat. Commun.">
        <title>Thousands of microbial genomes shed light on interconnected biogeochemical processes in an aquifer system.</title>
        <authorList>
            <person name="Anantharaman K."/>
            <person name="Brown C.T."/>
            <person name="Hug L.A."/>
            <person name="Sharon I."/>
            <person name="Castelle C.J."/>
            <person name="Probst A.J."/>
            <person name="Thomas B.C."/>
            <person name="Singh A."/>
            <person name="Wilkins M.J."/>
            <person name="Karaoz U."/>
            <person name="Brodie E.L."/>
            <person name="Williams K.H."/>
            <person name="Hubbard S.S."/>
            <person name="Banfield J.F."/>
        </authorList>
    </citation>
    <scope>NUCLEOTIDE SEQUENCE [LARGE SCALE GENOMIC DNA]</scope>
</reference>
<organism evidence="10 11">
    <name type="scientific">Candidatus Sungbacteria bacterium GWC2_49_10</name>
    <dbReference type="NCBI Taxonomy" id="1802263"/>
    <lineage>
        <taxon>Bacteria</taxon>
        <taxon>Candidatus Sungiibacteriota</taxon>
    </lineage>
</organism>
<dbReference type="PROSITE" id="PS01016">
    <property type="entry name" value="GLYCOPROTEASE"/>
    <property type="match status" value="1"/>
</dbReference>
<keyword evidence="4 8" id="KW-0479">Metal-binding</keyword>
<feature type="binding site" evidence="8">
    <location>
        <begin position="205"/>
        <end position="209"/>
    </location>
    <ligand>
        <name>substrate</name>
    </ligand>
</feature>
<comment type="caution">
    <text evidence="10">The sequence shown here is derived from an EMBL/GenBank/DDBJ whole genome shotgun (WGS) entry which is preliminary data.</text>
</comment>
<gene>
    <name evidence="8" type="primary">tsaD</name>
    <name evidence="10" type="ORF">A2131_00750</name>
</gene>
<evidence type="ECO:0000256" key="6">
    <source>
        <dbReference type="ARBA" id="ARBA00023315"/>
    </source>
</evidence>
<feature type="domain" description="Gcp-like" evidence="9">
    <location>
        <begin position="188"/>
        <end position="386"/>
    </location>
</feature>
<feature type="domain" description="Gcp-like" evidence="9">
    <location>
        <begin position="31"/>
        <end position="76"/>
    </location>
</feature>
<feature type="binding site" evidence="8">
    <location>
        <position position="160"/>
    </location>
    <ligand>
        <name>Fe cation</name>
        <dbReference type="ChEBI" id="CHEBI:24875"/>
    </ligand>
</feature>
<dbReference type="GO" id="GO:0005737">
    <property type="term" value="C:cytoplasm"/>
    <property type="evidence" value="ECO:0007669"/>
    <property type="project" value="UniProtKB-SubCell"/>
</dbReference>
<comment type="catalytic activity">
    <reaction evidence="7 8">
        <text>L-threonylcarbamoyladenylate + adenosine(37) in tRNA = N(6)-L-threonylcarbamoyladenosine(37) in tRNA + AMP + H(+)</text>
        <dbReference type="Rhea" id="RHEA:37059"/>
        <dbReference type="Rhea" id="RHEA-COMP:10162"/>
        <dbReference type="Rhea" id="RHEA-COMP:10163"/>
        <dbReference type="ChEBI" id="CHEBI:15378"/>
        <dbReference type="ChEBI" id="CHEBI:73682"/>
        <dbReference type="ChEBI" id="CHEBI:74411"/>
        <dbReference type="ChEBI" id="CHEBI:74418"/>
        <dbReference type="ChEBI" id="CHEBI:456215"/>
        <dbReference type="EC" id="2.3.1.234"/>
    </reaction>
</comment>
<dbReference type="InterPro" id="IPR043129">
    <property type="entry name" value="ATPase_NBD"/>
</dbReference>
<evidence type="ECO:0000256" key="3">
    <source>
        <dbReference type="ARBA" id="ARBA00022694"/>
    </source>
</evidence>
<keyword evidence="5 8" id="KW-0408">Iron</keyword>
<dbReference type="PANTHER" id="PTHR11735:SF6">
    <property type="entry name" value="TRNA N6-ADENOSINE THREONYLCARBAMOYLTRANSFERASE, MITOCHONDRIAL"/>
    <property type="match status" value="1"/>
</dbReference>
<comment type="caution">
    <text evidence="8">Lacks conserved residue(s) required for the propagation of feature annotation.</text>
</comment>
<name>A0A1G2K3C0_9BACT</name>
<evidence type="ECO:0000256" key="2">
    <source>
        <dbReference type="ARBA" id="ARBA00022679"/>
    </source>
</evidence>
<dbReference type="InterPro" id="IPR017860">
    <property type="entry name" value="Peptidase_M22_CS"/>
</dbReference>
<keyword evidence="1 8" id="KW-0963">Cytoplasm</keyword>
<dbReference type="FunFam" id="3.30.420.40:FF:000040">
    <property type="entry name" value="tRNA N6-adenosine threonylcarbamoyltransferase"/>
    <property type="match status" value="1"/>
</dbReference>
<dbReference type="Pfam" id="PF00814">
    <property type="entry name" value="TsaD"/>
    <property type="match status" value="3"/>
</dbReference>
<protein>
    <recommendedName>
        <fullName evidence="8">tRNA N6-adenosine threonylcarbamoyltransferase</fullName>
        <ecNumber evidence="8">2.3.1.234</ecNumber>
    </recommendedName>
    <alternativeName>
        <fullName evidence="8">N6-L-threonylcarbamoyladenine synthase</fullName>
        <shortName evidence="8">t(6)A synthase</shortName>
    </alternativeName>
    <alternativeName>
        <fullName evidence="8">t(6)A37 threonylcarbamoyladenosine biosynthesis protein TsaD</fullName>
    </alternativeName>
    <alternativeName>
        <fullName evidence="8">tRNA threonylcarbamoyladenosine biosynthesis protein TsaD</fullName>
    </alternativeName>
</protein>
<accession>A0A1G2K3C0</accession>
<evidence type="ECO:0000256" key="4">
    <source>
        <dbReference type="ARBA" id="ARBA00022723"/>
    </source>
</evidence>
<dbReference type="NCBIfam" id="TIGR00329">
    <property type="entry name" value="gcp_kae1"/>
    <property type="match status" value="1"/>
</dbReference>
<feature type="domain" description="Gcp-like" evidence="9">
    <location>
        <begin position="119"/>
        <end position="173"/>
    </location>
</feature>
<dbReference type="GO" id="GO:0005506">
    <property type="term" value="F:iron ion binding"/>
    <property type="evidence" value="ECO:0007669"/>
    <property type="project" value="UniProtKB-UniRule"/>
</dbReference>
<dbReference type="HAMAP" id="MF_01445">
    <property type="entry name" value="TsaD"/>
    <property type="match status" value="1"/>
</dbReference>
<dbReference type="PANTHER" id="PTHR11735">
    <property type="entry name" value="TRNA N6-ADENOSINE THREONYLCARBAMOYLTRANSFERASE"/>
    <property type="match status" value="1"/>
</dbReference>
<keyword evidence="2 8" id="KW-0808">Transferase</keyword>
<evidence type="ECO:0000256" key="8">
    <source>
        <dbReference type="HAMAP-Rule" id="MF_01445"/>
    </source>
</evidence>
<comment type="cofactor">
    <cofactor evidence="8">
        <name>Fe(2+)</name>
        <dbReference type="ChEBI" id="CHEBI:29033"/>
    </cofactor>
    <text evidence="8">Binds 1 Fe(2+) ion per subunit.</text>
</comment>
<evidence type="ECO:0000313" key="10">
    <source>
        <dbReference type="EMBL" id="OGZ93663.1"/>
    </source>
</evidence>
<dbReference type="AlphaFoldDB" id="A0A1G2K3C0"/>
<dbReference type="GO" id="GO:0061711">
    <property type="term" value="F:tRNA N(6)-L-threonylcarbamoyladenine synthase activity"/>
    <property type="evidence" value="ECO:0007669"/>
    <property type="project" value="UniProtKB-EC"/>
</dbReference>
<feature type="binding site" evidence="8">
    <location>
        <position position="380"/>
    </location>
    <ligand>
        <name>Fe cation</name>
        <dbReference type="ChEBI" id="CHEBI:24875"/>
    </ligand>
</feature>
<comment type="function">
    <text evidence="8">Required for the formation of a threonylcarbamoyl group on adenosine at position 37 (t(6)A37) in tRNAs that read codons beginning with adenine. Is involved in the transfer of the threonylcarbamoyl moiety of threonylcarbamoyl-AMP (TC-AMP) to the N6 group of A37, together with TsaE and TsaB. TsaD likely plays a direct catalytic role in this reaction.</text>
</comment>
<dbReference type="SUPFAM" id="SSF53067">
    <property type="entry name" value="Actin-like ATPase domain"/>
    <property type="match status" value="3"/>
</dbReference>
<keyword evidence="6 8" id="KW-0012">Acyltransferase</keyword>
<comment type="subcellular location">
    <subcellularLocation>
        <location evidence="8">Cytoplasm</location>
    </subcellularLocation>
</comment>
<dbReference type="GO" id="GO:0002949">
    <property type="term" value="P:tRNA threonylcarbamoyladenosine modification"/>
    <property type="evidence" value="ECO:0007669"/>
    <property type="project" value="UniProtKB-UniRule"/>
</dbReference>
<feature type="binding site" evidence="8">
    <location>
        <position position="251"/>
    </location>
    <ligand>
        <name>substrate</name>
    </ligand>
</feature>
<comment type="similarity">
    <text evidence="8">Belongs to the KAE1 / TsaD family.</text>
</comment>
<evidence type="ECO:0000256" key="5">
    <source>
        <dbReference type="ARBA" id="ARBA00023004"/>
    </source>
</evidence>
<dbReference type="Proteomes" id="UP000177392">
    <property type="component" value="Unassembled WGS sequence"/>
</dbReference>
<dbReference type="InterPro" id="IPR000905">
    <property type="entry name" value="Gcp-like_dom"/>
</dbReference>
<dbReference type="Gene3D" id="3.30.420.40">
    <property type="match status" value="2"/>
</dbReference>
<evidence type="ECO:0000256" key="1">
    <source>
        <dbReference type="ARBA" id="ARBA00022490"/>
    </source>
</evidence>
<evidence type="ECO:0000256" key="7">
    <source>
        <dbReference type="ARBA" id="ARBA00048117"/>
    </source>
</evidence>
<evidence type="ECO:0000313" key="11">
    <source>
        <dbReference type="Proteomes" id="UP000177392"/>
    </source>
</evidence>
<evidence type="ECO:0000259" key="9">
    <source>
        <dbReference type="Pfam" id="PF00814"/>
    </source>
</evidence>
<dbReference type="EMBL" id="MHQB01000033">
    <property type="protein sequence ID" value="OGZ93663.1"/>
    <property type="molecule type" value="Genomic_DNA"/>
</dbReference>
<dbReference type="InterPro" id="IPR022450">
    <property type="entry name" value="TsaD"/>
</dbReference>
<keyword evidence="3 8" id="KW-0819">tRNA processing</keyword>
<feature type="binding site" evidence="8">
    <location>
        <position position="164"/>
    </location>
    <ligand>
        <name>Fe cation</name>
        <dbReference type="ChEBI" id="CHEBI:24875"/>
    </ligand>
</feature>
<dbReference type="EC" id="2.3.1.234" evidence="8"/>
<feature type="binding site" evidence="8">
    <location>
        <position position="238"/>
    </location>
    <ligand>
        <name>substrate</name>
    </ligand>
</feature>
<feature type="binding site" evidence="8">
    <location>
        <position position="350"/>
    </location>
    <ligand>
        <name>substrate</name>
    </ligand>
</feature>
<dbReference type="InterPro" id="IPR017861">
    <property type="entry name" value="KAE1/TsaD"/>
</dbReference>